<proteinExistence type="predicted"/>
<evidence type="ECO:0000313" key="3">
    <source>
        <dbReference type="Proteomes" id="UP001152798"/>
    </source>
</evidence>
<feature type="compositionally biased region" description="Basic and acidic residues" evidence="1">
    <location>
        <begin position="40"/>
        <end position="60"/>
    </location>
</feature>
<accession>A0A9P0EAG9</accession>
<dbReference type="EMBL" id="OV725078">
    <property type="protein sequence ID" value="CAH1393033.1"/>
    <property type="molecule type" value="Genomic_DNA"/>
</dbReference>
<gene>
    <name evidence="2" type="ORF">NEZAVI_LOCUS3764</name>
</gene>
<feature type="region of interest" description="Disordered" evidence="1">
    <location>
        <begin position="40"/>
        <end position="62"/>
    </location>
</feature>
<evidence type="ECO:0000256" key="1">
    <source>
        <dbReference type="SAM" id="MobiDB-lite"/>
    </source>
</evidence>
<dbReference type="AlphaFoldDB" id="A0A9P0EAG9"/>
<protein>
    <submittedName>
        <fullName evidence="2">Uncharacterized protein</fullName>
    </submittedName>
</protein>
<name>A0A9P0EAG9_NEZVI</name>
<evidence type="ECO:0000313" key="2">
    <source>
        <dbReference type="EMBL" id="CAH1393033.1"/>
    </source>
</evidence>
<dbReference type="Proteomes" id="UP001152798">
    <property type="component" value="Chromosome 2"/>
</dbReference>
<dbReference type="OrthoDB" id="5817230at2759"/>
<reference evidence="2" key="1">
    <citation type="submission" date="2022-01" db="EMBL/GenBank/DDBJ databases">
        <authorList>
            <person name="King R."/>
        </authorList>
    </citation>
    <scope>NUCLEOTIDE SEQUENCE</scope>
</reference>
<sequence>MERERRVNNNGPIKEVNTQLSILLLPSPHPHAIMLTAFRDQSRASRADHEETKRGRETNKKINQQLQKDKQVYRATHRLLLLVNNLAPAW</sequence>
<organism evidence="2 3">
    <name type="scientific">Nezara viridula</name>
    <name type="common">Southern green stink bug</name>
    <name type="synonym">Cimex viridulus</name>
    <dbReference type="NCBI Taxonomy" id="85310"/>
    <lineage>
        <taxon>Eukaryota</taxon>
        <taxon>Metazoa</taxon>
        <taxon>Ecdysozoa</taxon>
        <taxon>Arthropoda</taxon>
        <taxon>Hexapoda</taxon>
        <taxon>Insecta</taxon>
        <taxon>Pterygota</taxon>
        <taxon>Neoptera</taxon>
        <taxon>Paraneoptera</taxon>
        <taxon>Hemiptera</taxon>
        <taxon>Heteroptera</taxon>
        <taxon>Panheteroptera</taxon>
        <taxon>Pentatomomorpha</taxon>
        <taxon>Pentatomoidea</taxon>
        <taxon>Pentatomidae</taxon>
        <taxon>Pentatominae</taxon>
        <taxon>Nezara</taxon>
    </lineage>
</organism>
<keyword evidence="3" id="KW-1185">Reference proteome</keyword>